<reference evidence="4 5" key="1">
    <citation type="submission" date="2021-05" db="EMBL/GenBank/DDBJ databases">
        <title>Genome Assembly of Synthetic Allotetraploid Brassica napus Reveals Homoeologous Exchanges between Subgenomes.</title>
        <authorList>
            <person name="Davis J.T."/>
        </authorList>
    </citation>
    <scope>NUCLEOTIDE SEQUENCE [LARGE SCALE GENOMIC DNA]</scope>
    <source>
        <strain evidence="5">cv. Da-Ae</strain>
        <tissue evidence="4">Seedling</tissue>
    </source>
</reference>
<dbReference type="SUPFAM" id="SSF49599">
    <property type="entry name" value="TRAF domain-like"/>
    <property type="match status" value="3"/>
</dbReference>
<evidence type="ECO:0000256" key="2">
    <source>
        <dbReference type="SAM" id="Coils"/>
    </source>
</evidence>
<organism evidence="4 5">
    <name type="scientific">Brassica napus</name>
    <name type="common">Rape</name>
    <dbReference type="NCBI Taxonomy" id="3708"/>
    <lineage>
        <taxon>Eukaryota</taxon>
        <taxon>Viridiplantae</taxon>
        <taxon>Streptophyta</taxon>
        <taxon>Embryophyta</taxon>
        <taxon>Tracheophyta</taxon>
        <taxon>Spermatophyta</taxon>
        <taxon>Magnoliopsida</taxon>
        <taxon>eudicotyledons</taxon>
        <taxon>Gunneridae</taxon>
        <taxon>Pentapetalae</taxon>
        <taxon>rosids</taxon>
        <taxon>malvids</taxon>
        <taxon>Brassicales</taxon>
        <taxon>Brassicaceae</taxon>
        <taxon>Brassiceae</taxon>
        <taxon>Brassica</taxon>
    </lineage>
</organism>
<protein>
    <recommendedName>
        <fullName evidence="3">MATH domain-containing protein</fullName>
    </recommendedName>
</protein>
<evidence type="ECO:0000256" key="1">
    <source>
        <dbReference type="ARBA" id="ARBA00023054"/>
    </source>
</evidence>
<comment type="caution">
    <text evidence="4">The sequence shown here is derived from an EMBL/GenBank/DDBJ whole genome shotgun (WGS) entry which is preliminary data.</text>
</comment>
<dbReference type="PANTHER" id="PTHR46236:SF33">
    <property type="entry name" value="MEPRIN AND TRAF-LIKE DOMAIN-CONTAINING PROTEIN-RELATED"/>
    <property type="match status" value="1"/>
</dbReference>
<accession>A0ABQ7YDC6</accession>
<dbReference type="InterPro" id="IPR008974">
    <property type="entry name" value="TRAF-like"/>
</dbReference>
<dbReference type="PANTHER" id="PTHR46236">
    <property type="entry name" value="TRAF-LIKE SUPERFAMILY PROTEIN"/>
    <property type="match status" value="1"/>
</dbReference>
<feature type="coiled-coil region" evidence="2">
    <location>
        <begin position="224"/>
        <end position="268"/>
    </location>
</feature>
<dbReference type="Gene3D" id="2.60.210.10">
    <property type="entry name" value="Apoptosis, Tumor Necrosis Factor Receptor Associated Protein 2, Chain A"/>
    <property type="match status" value="3"/>
</dbReference>
<evidence type="ECO:0000313" key="4">
    <source>
        <dbReference type="EMBL" id="KAH0865303.1"/>
    </source>
</evidence>
<dbReference type="PROSITE" id="PS50144">
    <property type="entry name" value="MATH"/>
    <property type="match status" value="2"/>
</dbReference>
<gene>
    <name evidence="4" type="ORF">HID58_082514</name>
</gene>
<dbReference type="InterPro" id="IPR002083">
    <property type="entry name" value="MATH/TRAF_dom"/>
</dbReference>
<sequence length="918" mass="104927">MAKQVCKKFAWLINDFSTLQTDIHYSAPILIGDCKWFLFIDPTKDYVNSLYMGLNIHNSESLPSGWRRYVKLRLSVAKQYSGELALLNDLHLWFDQKKLGFRFSTNVSLTKLLDEKEEFQVDGKLMIVAEVEVHQVIGTYDCSEESQCAYESQDSIDRHPDIAVGFRSKNQLLRKTSMNFLLNLIETLCQSLRDLSTEDLEDADIALTYLKDVGFEVDWLEWILDDVKEKKDKEQSSLVRLREMNDSLLKLKQKCSKLDALAKKEEAELSATRTPLSFYDVKPHQALRWRMLIAYNPSLLPGRTRHFSYHLTVVNQLSENLSLIQEGPHWFDSETMEWGSVSFPGFPSLRNKDGGTLVNDEVKILAEVDVLESIDKLYIPKKLEKTTIPQRTFSNKVNGFQVNGFQVLPSQVETVRSIFERHPNIAVGFHSKNQHLRKACMNSLLCLIETMCQSLQELSSEDLVQADVALTYLKDSGFKLDWLEMKLDQVKVNKEKEMTCLAILQETEENLLNLKQKCSEVKAELAETKTPLSFDDVVTMSREHKRIMLLLQRAADKLNLAVHNIAESEKYFLDSAAEYGNKASNLESSGRGVGELISNVSWYLQMKERCQEAAKEYTNTRHVALRVLAELDILRTREIEANEEKALTPSQTFISFVLNSTYHITSMENLNKRKFAWLIKNFSSLPSDKLYSAPVLISGFYWDVFTYPKGYKGGDSLVVSLAVTDGQSLPSGWARYVKFRLTIVNQLSHELSIHRETGIWFDQKAPGWGLSGMLPFAKLHDKDGGFLVNDELKIVAELESLEVIGMLDESKDLLDKTSSSVRESIDANGFQVLPSQVEAVRGMFERHPDIALEFRAKNQHLRTACMNFLLSLSEMLPKSLEEFSNEDLMEADIALTYLKDVGFKVDWLEKSLDQVKRT</sequence>
<evidence type="ECO:0000313" key="5">
    <source>
        <dbReference type="Proteomes" id="UP000824890"/>
    </source>
</evidence>
<proteinExistence type="predicted"/>
<dbReference type="EMBL" id="JAGKQM010000018">
    <property type="protein sequence ID" value="KAH0865303.1"/>
    <property type="molecule type" value="Genomic_DNA"/>
</dbReference>
<dbReference type="Pfam" id="PF22486">
    <property type="entry name" value="MATH_2"/>
    <property type="match status" value="2"/>
</dbReference>
<feature type="domain" description="MATH" evidence="3">
    <location>
        <begin position="672"/>
        <end position="798"/>
    </location>
</feature>
<keyword evidence="1 2" id="KW-0175">Coiled coil</keyword>
<dbReference type="Proteomes" id="UP000824890">
    <property type="component" value="Unassembled WGS sequence"/>
</dbReference>
<name>A0ABQ7YDC6_BRANA</name>
<dbReference type="SMART" id="SM00061">
    <property type="entry name" value="MATH"/>
    <property type="match status" value="2"/>
</dbReference>
<dbReference type="InterPro" id="IPR050804">
    <property type="entry name" value="MCC"/>
</dbReference>
<dbReference type="CDD" id="cd00121">
    <property type="entry name" value="MATH"/>
    <property type="match status" value="3"/>
</dbReference>
<feature type="domain" description="MATH" evidence="3">
    <location>
        <begin position="6"/>
        <end position="131"/>
    </location>
</feature>
<keyword evidence="5" id="KW-1185">Reference proteome</keyword>
<evidence type="ECO:0000259" key="3">
    <source>
        <dbReference type="PROSITE" id="PS50144"/>
    </source>
</evidence>